<dbReference type="CDD" id="cd17935">
    <property type="entry name" value="EEXXQc_AQR"/>
    <property type="match status" value="1"/>
</dbReference>
<feature type="domain" description="RNA helicase aquarius N-terminal" evidence="4">
    <location>
        <begin position="388"/>
        <end position="512"/>
    </location>
</feature>
<dbReference type="GO" id="GO:0000398">
    <property type="term" value="P:mRNA splicing, via spliceosome"/>
    <property type="evidence" value="ECO:0007669"/>
    <property type="project" value="InterPro"/>
</dbReference>
<dbReference type="PIRSF" id="PIRSF038901">
    <property type="entry name" value="AQR_cwf11"/>
    <property type="match status" value="1"/>
</dbReference>
<evidence type="ECO:0008006" key="9">
    <source>
        <dbReference type="Google" id="ProtNLM"/>
    </source>
</evidence>
<dbReference type="GO" id="GO:0004386">
    <property type="term" value="F:helicase activity"/>
    <property type="evidence" value="ECO:0007669"/>
    <property type="project" value="InterPro"/>
</dbReference>
<sequence>MAPATTKTEPADLGFFAPTQEVVEHTADPMTLDAPAPEVPPVSQVVSKLRGNKAPPPPPPNKAQELAIQRHEVSTPTLVEIESDAVTKLAEKHWAKEGGPPFDPAIVTKIWEDHLLKQEFNLRKVMLLEFSQYLEKYLWPNFVAKSIKGQTAKKSTDAHVISIVLMINEKFRERVPKAMDILTSDPSRFGALLIRIMSVLDSNKKGKHAISLQLKRFLLVFLINCFQSLENQVVRKEVMKFVGPGIWCNLTERRREEELRRTPERRELWELREAKFQAIDKPLLKERAEFERTVFSRLVKFFLQTLNSIPADAPPPPHAIPFCERFLEFLIDLEAQLPIRRFVNAVIHDHLVIPLCRISNLAKRGRQYREQHQGASLMVPMDWGSKGSESGALFTQLLEELEFYSGFEIDDWSGAALTADDMAKRHYERIRRVQKLVFIKFREDLEEFALANVGTIETRENILKHFKKVDGSVIRALCEELGIRTSHVEEPEVKFESEFLVELLIDMLKKRKSHVEQINSLPMYPDENTLFDETTVPSTPFFPNTHCLAIPKLNLQFLTLHDYLLRNFNLYRLESVHSIRQDVEDVVMRMAPKSQINRQTGNDETVLTGWARMGVQLDSMQVVDVTPPRLGETKPRRVRADINYSIEKYTDSVRREWDSIRQNDVLFLLTIEVGPEQIALNTPAGESEGVAFRRQYGLKYVRGCEVSELLDDEGRPVDDFFTAKQPVREARELPNGQTTYIEKPRLTGHGRTIRVQLDPNQYQLDQHRLSRNEGKDVYQTFNVLMRRNPKENNFKAVLDTIRDLMQSDLIVPGWLEDVLLGYGDRDSAHYLKMANPVRTIDFRDTFLDWDHLTGSFPDRKITANYQTLAPPYILTFPKSMFAALKEQSNAQEPATSISVGAKRKLADLEAADVAENNGESILAKTYKLPNMGPYPEDQVKQNSVRFTPTQVEAIHAGTSPGLTLVVGPPGTGKTDVAVQIIANLYHNYPEQHTLIVTHSNQALNQLFEKIIALDIEPRHLLRLGHGMEELETEGQGGWGKFGRVDAFLEKRIQLLAEVDRLAWSLGIEGAHGNTCETAGYFYLYHILSRWEPYIHSVKTSNDRNTLANGFPFSTFFANAPQPLFPDHAKYEDVLEIAEGCFRHIKHIFDQLEEIRAFELLRTRKDRSNYLLQKEAKIIALTCTHAALKRRELVQLGFKYDNVIMEEAGQVLEVETFIPLLLQSPDSDTGSSRLKRVVMIGDHNQLPPVVQNKAFQKYGNMEQSMFMRFIRLNVPHVQLDRQGRTRPRIAELFNWQYEGLGDLPNVLESKEYRKANPGFALDYQVVNVTDFQGKGETEPRPHFIQNLGEAEYVVAVYQYMRLLGYPASKISILTTYNGQRELIQDVLDRRCSWNPLFGNPAHVATVDKFQGQQNDYILLSLVRTKTVGHLRDVRRLIVALSRARLGLYVFCRAKLFSQCYELQPAFEKFLKRPHDKLWLAIGERYGEDVDEDGELVLCKRPVEEHGLEERDKAWAKAASAKHNVDCMDSAAAMGAYVVQIMKETIEWHKTQKLKQEVENDTEMAEADGGDGDD</sequence>
<dbReference type="InterPro" id="IPR045055">
    <property type="entry name" value="DNA2/NAM7-like"/>
</dbReference>
<feature type="compositionally biased region" description="Acidic residues" evidence="1">
    <location>
        <begin position="1557"/>
        <end position="1572"/>
    </location>
</feature>
<dbReference type="SUPFAM" id="SSF52540">
    <property type="entry name" value="P-loop containing nucleoside triphosphate hydrolases"/>
    <property type="match status" value="1"/>
</dbReference>
<evidence type="ECO:0000259" key="4">
    <source>
        <dbReference type="Pfam" id="PF16399"/>
    </source>
</evidence>
<accession>A0AAD5S9Z1</accession>
<feature type="domain" description="RNA helicase aquarius insertion" evidence="6">
    <location>
        <begin position="836"/>
        <end position="938"/>
    </location>
</feature>
<dbReference type="Pfam" id="PF21144">
    <property type="entry name" value="Aquarius_N_3rd"/>
    <property type="match status" value="1"/>
</dbReference>
<dbReference type="EMBL" id="JADGJD010000766">
    <property type="protein sequence ID" value="KAJ3048601.1"/>
    <property type="molecule type" value="Genomic_DNA"/>
</dbReference>
<feature type="domain" description="DNA2/NAM7 helicase-like C-terminal" evidence="3">
    <location>
        <begin position="1260"/>
        <end position="1452"/>
    </location>
</feature>
<gene>
    <name evidence="7" type="ORF">HK097_010392</name>
</gene>
<dbReference type="PANTHER" id="PTHR10887">
    <property type="entry name" value="DNA2/NAM7 HELICASE FAMILY"/>
    <property type="match status" value="1"/>
</dbReference>
<dbReference type="Pfam" id="PF21143">
    <property type="entry name" value="Aquarius_N_2nd"/>
    <property type="match status" value="1"/>
</dbReference>
<dbReference type="InterPro" id="IPR041679">
    <property type="entry name" value="DNA2/NAM7-like_C"/>
</dbReference>
<protein>
    <recommendedName>
        <fullName evidence="9">Pre-mRNA-splicing factor</fullName>
    </recommendedName>
</protein>
<evidence type="ECO:0000313" key="7">
    <source>
        <dbReference type="EMBL" id="KAJ3048601.1"/>
    </source>
</evidence>
<evidence type="ECO:0000259" key="3">
    <source>
        <dbReference type="Pfam" id="PF13087"/>
    </source>
</evidence>
<feature type="region of interest" description="Disordered" evidence="1">
    <location>
        <begin position="31"/>
        <end position="63"/>
    </location>
</feature>
<feature type="domain" description="RNA helicase aquarius N-terminal" evidence="4">
    <location>
        <begin position="86"/>
        <end position="366"/>
    </location>
</feature>
<evidence type="ECO:0000259" key="6">
    <source>
        <dbReference type="Pfam" id="PF21144"/>
    </source>
</evidence>
<dbReference type="Pfam" id="PF13086">
    <property type="entry name" value="AAA_11"/>
    <property type="match status" value="2"/>
</dbReference>
<dbReference type="InterPro" id="IPR032174">
    <property type="entry name" value="Aquarius_N"/>
</dbReference>
<dbReference type="InterPro" id="IPR048966">
    <property type="entry name" value="Aquarius_b-barrel"/>
</dbReference>
<evidence type="ECO:0000256" key="1">
    <source>
        <dbReference type="SAM" id="MobiDB-lite"/>
    </source>
</evidence>
<comment type="caution">
    <text evidence="7">The sequence shown here is derived from an EMBL/GenBank/DDBJ whole genome shotgun (WGS) entry which is preliminary data.</text>
</comment>
<dbReference type="Gene3D" id="3.40.50.300">
    <property type="entry name" value="P-loop containing nucleotide triphosphate hydrolases"/>
    <property type="match status" value="2"/>
</dbReference>
<dbReference type="GO" id="GO:0071013">
    <property type="term" value="C:catalytic step 2 spliceosome"/>
    <property type="evidence" value="ECO:0007669"/>
    <property type="project" value="TreeGrafter"/>
</dbReference>
<dbReference type="InterPro" id="IPR026300">
    <property type="entry name" value="CWF11_fam"/>
</dbReference>
<name>A0AAD5S9Z1_9FUNG</name>
<evidence type="ECO:0000259" key="2">
    <source>
        <dbReference type="Pfam" id="PF13086"/>
    </source>
</evidence>
<feature type="domain" description="DNA2/NAM7 helicase helicase" evidence="2">
    <location>
        <begin position="1160"/>
        <end position="1251"/>
    </location>
</feature>
<dbReference type="Pfam" id="PF13087">
    <property type="entry name" value="AAA_12"/>
    <property type="match status" value="1"/>
</dbReference>
<dbReference type="Proteomes" id="UP001212841">
    <property type="component" value="Unassembled WGS sequence"/>
</dbReference>
<evidence type="ECO:0000259" key="5">
    <source>
        <dbReference type="Pfam" id="PF21143"/>
    </source>
</evidence>
<dbReference type="CDD" id="cd18808">
    <property type="entry name" value="SF1_C_Upf1"/>
    <property type="match status" value="1"/>
</dbReference>
<organism evidence="7 8">
    <name type="scientific">Rhizophlyctis rosea</name>
    <dbReference type="NCBI Taxonomy" id="64517"/>
    <lineage>
        <taxon>Eukaryota</taxon>
        <taxon>Fungi</taxon>
        <taxon>Fungi incertae sedis</taxon>
        <taxon>Chytridiomycota</taxon>
        <taxon>Chytridiomycota incertae sedis</taxon>
        <taxon>Chytridiomycetes</taxon>
        <taxon>Rhizophlyctidales</taxon>
        <taxon>Rhizophlyctidaceae</taxon>
        <taxon>Rhizophlyctis</taxon>
    </lineage>
</organism>
<keyword evidence="8" id="KW-1185">Reference proteome</keyword>
<dbReference type="InterPro" id="IPR027417">
    <property type="entry name" value="P-loop_NTPase"/>
</dbReference>
<dbReference type="InterPro" id="IPR041677">
    <property type="entry name" value="DNA2/NAM7_AAA_11"/>
</dbReference>
<dbReference type="GO" id="GO:0003729">
    <property type="term" value="F:mRNA binding"/>
    <property type="evidence" value="ECO:0007669"/>
    <property type="project" value="TreeGrafter"/>
</dbReference>
<dbReference type="PANTHER" id="PTHR10887:SF5">
    <property type="entry name" value="RNA HELICASE AQUARIUS"/>
    <property type="match status" value="1"/>
</dbReference>
<evidence type="ECO:0000313" key="8">
    <source>
        <dbReference type="Proteomes" id="UP001212841"/>
    </source>
</evidence>
<proteinExistence type="predicted"/>
<feature type="domain" description="DNA2/NAM7 helicase helicase" evidence="2">
    <location>
        <begin position="949"/>
        <end position="1027"/>
    </location>
</feature>
<dbReference type="Pfam" id="PF16399">
    <property type="entry name" value="Aquarius_N_1st"/>
    <property type="match status" value="2"/>
</dbReference>
<feature type="domain" description="RNA helicase aquarius beta-barrel" evidence="5">
    <location>
        <begin position="601"/>
        <end position="787"/>
    </location>
</feature>
<reference evidence="7" key="1">
    <citation type="submission" date="2020-05" db="EMBL/GenBank/DDBJ databases">
        <title>Phylogenomic resolution of chytrid fungi.</title>
        <authorList>
            <person name="Stajich J.E."/>
            <person name="Amses K."/>
            <person name="Simmons R."/>
            <person name="Seto K."/>
            <person name="Myers J."/>
            <person name="Bonds A."/>
            <person name="Quandt C.A."/>
            <person name="Barry K."/>
            <person name="Liu P."/>
            <person name="Grigoriev I."/>
            <person name="Longcore J.E."/>
            <person name="James T.Y."/>
        </authorList>
    </citation>
    <scope>NUCLEOTIDE SEQUENCE</scope>
    <source>
        <strain evidence="7">JEL0318</strain>
    </source>
</reference>
<feature type="region of interest" description="Disordered" evidence="1">
    <location>
        <begin position="1553"/>
        <end position="1572"/>
    </location>
</feature>
<dbReference type="InterPro" id="IPR048967">
    <property type="entry name" value="Aquarius_insert"/>
</dbReference>
<dbReference type="InterPro" id="IPR047187">
    <property type="entry name" value="SF1_C_Upf1"/>
</dbReference>
<dbReference type="FunFam" id="3.40.50.300:FF:000507">
    <property type="entry name" value="Pre-mRNA-splicing factor"/>
    <property type="match status" value="1"/>
</dbReference>